<dbReference type="PANTHER" id="PTHR42939:SF1">
    <property type="entry name" value="ABC TRANSPORTER ATP-BINDING PROTEIN ALBC-RELATED"/>
    <property type="match status" value="1"/>
</dbReference>
<dbReference type="Pfam" id="PF00005">
    <property type="entry name" value="ABC_tran"/>
    <property type="match status" value="1"/>
</dbReference>
<name>A0A4R9JXQ4_9LEPT</name>
<protein>
    <submittedName>
        <fullName evidence="5">ATP-binding cassette domain-containing protein</fullName>
    </submittedName>
</protein>
<dbReference type="InterPro" id="IPR003593">
    <property type="entry name" value="AAA+_ATPase"/>
</dbReference>
<evidence type="ECO:0000256" key="1">
    <source>
        <dbReference type="ARBA" id="ARBA00022448"/>
    </source>
</evidence>
<dbReference type="InterPro" id="IPR051782">
    <property type="entry name" value="ABC_Transporter_VariousFunc"/>
</dbReference>
<dbReference type="InterPro" id="IPR027417">
    <property type="entry name" value="P-loop_NTPase"/>
</dbReference>
<reference evidence="5" key="1">
    <citation type="journal article" date="2019" name="PLoS Negl. Trop. Dis.">
        <title>Revisiting the worldwide diversity of Leptospira species in the environment.</title>
        <authorList>
            <person name="Vincent A.T."/>
            <person name="Schiettekatte O."/>
            <person name="Bourhy P."/>
            <person name="Veyrier F.J."/>
            <person name="Picardeau M."/>
        </authorList>
    </citation>
    <scope>NUCLEOTIDE SEQUENCE [LARGE SCALE GENOMIC DNA]</scope>
    <source>
        <strain evidence="5">201702476</strain>
    </source>
</reference>
<dbReference type="OrthoDB" id="2290519at2"/>
<dbReference type="PROSITE" id="PS50893">
    <property type="entry name" value="ABC_TRANSPORTER_2"/>
    <property type="match status" value="1"/>
</dbReference>
<keyword evidence="3 5" id="KW-0067">ATP-binding</keyword>
<dbReference type="InterPro" id="IPR003439">
    <property type="entry name" value="ABC_transporter-like_ATP-bd"/>
</dbReference>
<keyword evidence="2" id="KW-0547">Nucleotide-binding</keyword>
<dbReference type="GO" id="GO:0016887">
    <property type="term" value="F:ATP hydrolysis activity"/>
    <property type="evidence" value="ECO:0007669"/>
    <property type="project" value="InterPro"/>
</dbReference>
<evidence type="ECO:0000256" key="3">
    <source>
        <dbReference type="ARBA" id="ARBA00022840"/>
    </source>
</evidence>
<dbReference type="EMBL" id="RQGD01000035">
    <property type="protein sequence ID" value="TGL57272.1"/>
    <property type="molecule type" value="Genomic_DNA"/>
</dbReference>
<evidence type="ECO:0000313" key="6">
    <source>
        <dbReference type="Proteomes" id="UP000297693"/>
    </source>
</evidence>
<keyword evidence="6" id="KW-1185">Reference proteome</keyword>
<dbReference type="GO" id="GO:0005524">
    <property type="term" value="F:ATP binding"/>
    <property type="evidence" value="ECO:0007669"/>
    <property type="project" value="UniProtKB-KW"/>
</dbReference>
<sequence length="201" mass="22924">MSQDVILEINSLTLTVGYKTLFREKQLRFPQTGLILLRGENGVGKSTLLKEIYLNSKNKKSWHWPLGKASISYLGHELGLYSSLSLIENLEYYQSLGPTPISQEELRSLINYYQLSRRASDPIYMFSRGMKQKAAIIRSFVQSPKILLLDEPFTGLDTNSIALFTKQLNREKANRLLVIVLHEIPKGLEVDDTIYLGTDQN</sequence>
<evidence type="ECO:0000256" key="2">
    <source>
        <dbReference type="ARBA" id="ARBA00022741"/>
    </source>
</evidence>
<evidence type="ECO:0000313" key="5">
    <source>
        <dbReference type="EMBL" id="TGL57272.1"/>
    </source>
</evidence>
<dbReference type="RefSeq" id="WP_135624394.1">
    <property type="nucleotide sequence ID" value="NZ_RQGD01000035.1"/>
</dbReference>
<accession>A0A4R9JXQ4</accession>
<dbReference type="Proteomes" id="UP000297693">
    <property type="component" value="Unassembled WGS sequence"/>
</dbReference>
<dbReference type="AlphaFoldDB" id="A0A4R9JXQ4"/>
<dbReference type="PANTHER" id="PTHR42939">
    <property type="entry name" value="ABC TRANSPORTER ATP-BINDING PROTEIN ALBC-RELATED"/>
    <property type="match status" value="1"/>
</dbReference>
<feature type="domain" description="ABC transporter" evidence="4">
    <location>
        <begin position="7"/>
        <end position="201"/>
    </location>
</feature>
<evidence type="ECO:0000259" key="4">
    <source>
        <dbReference type="PROSITE" id="PS50893"/>
    </source>
</evidence>
<dbReference type="SUPFAM" id="SSF52540">
    <property type="entry name" value="P-loop containing nucleoside triphosphate hydrolases"/>
    <property type="match status" value="1"/>
</dbReference>
<organism evidence="5 6">
    <name type="scientific">Leptospira ognonensis</name>
    <dbReference type="NCBI Taxonomy" id="2484945"/>
    <lineage>
        <taxon>Bacteria</taxon>
        <taxon>Pseudomonadati</taxon>
        <taxon>Spirochaetota</taxon>
        <taxon>Spirochaetia</taxon>
        <taxon>Leptospirales</taxon>
        <taxon>Leptospiraceae</taxon>
        <taxon>Leptospira</taxon>
    </lineage>
</organism>
<keyword evidence="1" id="KW-0813">Transport</keyword>
<gene>
    <name evidence="5" type="ORF">EHQ58_13305</name>
</gene>
<comment type="caution">
    <text evidence="5">The sequence shown here is derived from an EMBL/GenBank/DDBJ whole genome shotgun (WGS) entry which is preliminary data.</text>
</comment>
<dbReference type="SMART" id="SM00382">
    <property type="entry name" value="AAA"/>
    <property type="match status" value="1"/>
</dbReference>
<dbReference type="Gene3D" id="3.40.50.300">
    <property type="entry name" value="P-loop containing nucleotide triphosphate hydrolases"/>
    <property type="match status" value="1"/>
</dbReference>
<proteinExistence type="predicted"/>